<feature type="compositionally biased region" description="Polar residues" evidence="2">
    <location>
        <begin position="111"/>
        <end position="126"/>
    </location>
</feature>
<dbReference type="Proteomes" id="UP000297280">
    <property type="component" value="Unassembled WGS sequence"/>
</dbReference>
<feature type="compositionally biased region" description="Polar residues" evidence="2">
    <location>
        <begin position="91"/>
        <end position="102"/>
    </location>
</feature>
<name>A0A4Z1L0X1_9HELO</name>
<dbReference type="SUPFAM" id="SSF48403">
    <property type="entry name" value="Ankyrin repeat"/>
    <property type="match status" value="1"/>
</dbReference>
<evidence type="ECO:0000256" key="1">
    <source>
        <dbReference type="ARBA" id="ARBA00022737"/>
    </source>
</evidence>
<dbReference type="PANTHER" id="PTHR10039:SF10">
    <property type="entry name" value="NACHT DOMAIN-CONTAINING PROTEIN"/>
    <property type="match status" value="1"/>
</dbReference>
<reference evidence="5 6" key="1">
    <citation type="submission" date="2017-12" db="EMBL/GenBank/DDBJ databases">
        <title>Comparative genomics of Botrytis spp.</title>
        <authorList>
            <person name="Valero-Jimenez C.A."/>
            <person name="Tapia P."/>
            <person name="Veloso J."/>
            <person name="Silva-Moreno E."/>
            <person name="Staats M."/>
            <person name="Valdes J.H."/>
            <person name="Van Kan J.A.L."/>
        </authorList>
    </citation>
    <scope>NUCLEOTIDE SEQUENCE [LARGE SCALE GENOMIC DNA]</scope>
    <source>
        <strain evidence="5 6">MUCL3349</strain>
    </source>
</reference>
<evidence type="ECO:0000313" key="5">
    <source>
        <dbReference type="EMBL" id="TGO90390.1"/>
    </source>
</evidence>
<evidence type="ECO:0000256" key="2">
    <source>
        <dbReference type="SAM" id="MobiDB-lite"/>
    </source>
</evidence>
<dbReference type="Gene3D" id="3.40.50.300">
    <property type="entry name" value="P-loop containing nucleotide triphosphate hydrolases"/>
    <property type="match status" value="1"/>
</dbReference>
<comment type="caution">
    <text evidence="5">The sequence shown here is derived from an EMBL/GenBank/DDBJ whole genome shotgun (WGS) entry which is preliminary data.</text>
</comment>
<evidence type="ECO:0000259" key="4">
    <source>
        <dbReference type="PROSITE" id="PS50837"/>
    </source>
</evidence>
<feature type="domain" description="NACHT" evidence="4">
    <location>
        <begin position="440"/>
        <end position="587"/>
    </location>
</feature>
<dbReference type="SUPFAM" id="SSF52540">
    <property type="entry name" value="P-loop containing nucleoside triphosphate hydrolases"/>
    <property type="match status" value="1"/>
</dbReference>
<proteinExistence type="predicted"/>
<dbReference type="InterPro" id="IPR056884">
    <property type="entry name" value="NPHP3-like_N"/>
</dbReference>
<feature type="chain" id="PRO_5021240574" description="NACHT domain-containing protein" evidence="3">
    <location>
        <begin position="16"/>
        <end position="1281"/>
    </location>
</feature>
<dbReference type="InterPro" id="IPR007111">
    <property type="entry name" value="NACHT_NTPase"/>
</dbReference>
<feature type="compositionally biased region" description="Basic and acidic residues" evidence="2">
    <location>
        <begin position="127"/>
        <end position="139"/>
    </location>
</feature>
<dbReference type="PROSITE" id="PS50837">
    <property type="entry name" value="NACHT"/>
    <property type="match status" value="1"/>
</dbReference>
<feature type="signal peptide" evidence="3">
    <location>
        <begin position="1"/>
        <end position="15"/>
    </location>
</feature>
<organism evidence="5 6">
    <name type="scientific">Botrytis porri</name>
    <dbReference type="NCBI Taxonomy" id="87229"/>
    <lineage>
        <taxon>Eukaryota</taxon>
        <taxon>Fungi</taxon>
        <taxon>Dikarya</taxon>
        <taxon>Ascomycota</taxon>
        <taxon>Pezizomycotina</taxon>
        <taxon>Leotiomycetes</taxon>
        <taxon>Helotiales</taxon>
        <taxon>Sclerotiniaceae</taxon>
        <taxon>Botrytis</taxon>
    </lineage>
</organism>
<feature type="region of interest" description="Disordered" evidence="2">
    <location>
        <begin position="79"/>
        <end position="167"/>
    </location>
</feature>
<keyword evidence="1" id="KW-0677">Repeat</keyword>
<keyword evidence="3" id="KW-0732">Signal</keyword>
<feature type="compositionally biased region" description="Polar residues" evidence="2">
    <location>
        <begin position="156"/>
        <end position="167"/>
    </location>
</feature>
<dbReference type="EMBL" id="PQXO01000067">
    <property type="protein sequence ID" value="TGO90390.1"/>
    <property type="molecule type" value="Genomic_DNA"/>
</dbReference>
<dbReference type="PANTHER" id="PTHR10039">
    <property type="entry name" value="AMELOGENIN"/>
    <property type="match status" value="1"/>
</dbReference>
<dbReference type="Pfam" id="PF24883">
    <property type="entry name" value="NPHP3_N"/>
    <property type="match status" value="1"/>
</dbReference>
<sequence>MIILFRGVLIYTVFAESLRKLIRLQICGKFQETLSPCTQGFSALQDYSSVESCELNSTMPSSPAFNESFRHRLRQGLNRLRRKSRDSSRDANVNSTSRTPTDPNRLATSLERLTSQVSSNSLSQAHDLSKELPTTRDDTTQTQIDQSTALPRIHSSGVQDDSSSNHLTPGVEIDSAIVSLDVWSAAYREAVNSLGKDIDSTILKGENLAELFKQLETIDREVTQESVFLRGVKYLHSLQVPLDSFKLALDLASPLTSIEPTTSMVFGIIKGVTAIAISISNADLNFAKQIGQMLEQLSYIDDCDTLGQKTNKIDIHKALVLVYQKLLEFYVTAFEILTRKGAKLVMKLILKNSHLPDIVKDFLDHADNLRKLVQKATWEIVEDIKTMLYDYEIGRWLGSEKMSRQNQYHVSLQEIRVDEACKFLLEDIRFIDWCRATNSQQLVILGDMGCGKSVAMAYLIDELRQQNEHQLPQPKIFYHYCRDDETGQAICIFSVLILSLLGQLCGLKRTFFEWYKQATASGIEPATNSKQLIEWLLKALGTLDRPLFLVIDGLDECDRASRRILLKSLRDLSQKTPRLKVLLSSRPEEEILQLLSGMAKINLNSDTERDRIIIEKTVERQLSYLSKPVKVFISQSLTRLAQGSAIWTKMTIELIEIRGIRALGPMRAFLEEIPQPKQLSKLYANLLSRYTFKDPENHKLAIAALETLAITRRPLSILELAWAVLVNTYEEEDISIDVLAELVDHQRVIGLIQPFVAQVDFSDVRKHQVRLVHQSVKEFIFKELSPDSPAPGTLAISTQGGINQVFIQQRTESLEAGIMNTCIKYLLLEHVGNADLFSEEQVAIEELPQDFNLLLDDNNESKDYDPYCTWETWEENMLHYLPTERGFGELFVYASCHWIEHFSAVSTESLLPSLESIENLCQAGSTRLHNWITQNCRPKCTIKPRFVFDSSLYDPLSITSLYGSEDMLRIMLESSDFQKIKFLPNPAIGAAEQILQWGDLSRLRLLMRSKIGYQIRNLDFFLLVMKQWSSRMAHNKSRKGWGVVFDLVDDVSDIMVEERWGNELFRMAVSIGCMPMIQRLLDRAYRTVELRSELLNKRESQHQLIAEAVLGNHVDVLEYLLAQHDIKAHLRYQNSHGENVLHLASRFCNPAIFRCLVPLCKDIVCQKDDQNNTVLMRIIMSPSAAQNRSESARILLSESGTDERDTFRDEQQEYLREAMRLGDIDMCHTLIRVGRMNPLLVAIHDDNDQMTLKDKASGDETGISAMLELLCAHSDTGSTST</sequence>
<dbReference type="InterPro" id="IPR036770">
    <property type="entry name" value="Ankyrin_rpt-contain_sf"/>
</dbReference>
<protein>
    <recommendedName>
        <fullName evidence="4">NACHT domain-containing protein</fullName>
    </recommendedName>
</protein>
<accession>A0A4Z1L0X1</accession>
<evidence type="ECO:0000256" key="3">
    <source>
        <dbReference type="SAM" id="SignalP"/>
    </source>
</evidence>
<evidence type="ECO:0000313" key="6">
    <source>
        <dbReference type="Proteomes" id="UP000297280"/>
    </source>
</evidence>
<dbReference type="Gene3D" id="1.25.40.20">
    <property type="entry name" value="Ankyrin repeat-containing domain"/>
    <property type="match status" value="1"/>
</dbReference>
<keyword evidence="6" id="KW-1185">Reference proteome</keyword>
<dbReference type="InterPro" id="IPR027417">
    <property type="entry name" value="P-loop_NTPase"/>
</dbReference>
<gene>
    <name evidence="5" type="ORF">BPOR_0067g00320</name>
</gene>